<reference evidence="1 2" key="1">
    <citation type="submission" date="2016-11" db="EMBL/GenBank/DDBJ databases">
        <authorList>
            <person name="Jaros S."/>
            <person name="Januszkiewicz K."/>
            <person name="Wedrychowicz H."/>
        </authorList>
    </citation>
    <scope>NUCLEOTIDE SEQUENCE [LARGE SCALE GENOMIC DNA]</scope>
    <source>
        <strain evidence="1 2">CECT 7868</strain>
    </source>
</reference>
<dbReference type="RefSeq" id="WP_073604315.1">
    <property type="nucleotide sequence ID" value="NZ_FQXZ01000029.1"/>
</dbReference>
<protein>
    <recommendedName>
        <fullName evidence="3">Bifunctional 3-demethylubiquinone-9 3-methyltransferase/ 2-octaprenyl-6-hydroxy phenol methylase</fullName>
    </recommendedName>
</protein>
<gene>
    <name evidence="1" type="ORF">VA7868_02657</name>
</gene>
<accession>A0A1M5ZF65</accession>
<evidence type="ECO:0008006" key="3">
    <source>
        <dbReference type="Google" id="ProtNLM"/>
    </source>
</evidence>
<dbReference type="AlphaFoldDB" id="A0A1M5ZF65"/>
<dbReference type="EMBL" id="FQXZ01000029">
    <property type="protein sequence ID" value="SHI22857.1"/>
    <property type="molecule type" value="Genomic_DNA"/>
</dbReference>
<sequence>MHSCPLCDASSLQFYHQDKRREYWQCPCCALVSVAPSYRLEADEEKAIYDLHENHPSDPGYRRFLSRLCLPLKQRLPPESSGLDYGCGPGPTLSVMLEEAGHQTTLYDFFYHHNISALSSTYDFITATEVIEHLYHPGEVWLQWLNMLKPGGYIGLMTKLVESQDAFSTWHYKNDLTHVSFFSQKTFRYLAERDKLELEFIGRDVILLRKGLS</sequence>
<dbReference type="OrthoDB" id="9791944at2"/>
<evidence type="ECO:0000313" key="1">
    <source>
        <dbReference type="EMBL" id="SHI22857.1"/>
    </source>
</evidence>
<proteinExistence type="predicted"/>
<dbReference type="SUPFAM" id="SSF53335">
    <property type="entry name" value="S-adenosyl-L-methionine-dependent methyltransferases"/>
    <property type="match status" value="1"/>
</dbReference>
<dbReference type="Pfam" id="PF13489">
    <property type="entry name" value="Methyltransf_23"/>
    <property type="match status" value="1"/>
</dbReference>
<dbReference type="InterPro" id="IPR029063">
    <property type="entry name" value="SAM-dependent_MTases_sf"/>
</dbReference>
<organism evidence="1 2">
    <name type="scientific">Vibrio aerogenes CECT 7868</name>
    <dbReference type="NCBI Taxonomy" id="1216006"/>
    <lineage>
        <taxon>Bacteria</taxon>
        <taxon>Pseudomonadati</taxon>
        <taxon>Pseudomonadota</taxon>
        <taxon>Gammaproteobacteria</taxon>
        <taxon>Vibrionales</taxon>
        <taxon>Vibrionaceae</taxon>
        <taxon>Vibrio</taxon>
    </lineage>
</organism>
<name>A0A1M5ZF65_9VIBR</name>
<evidence type="ECO:0000313" key="2">
    <source>
        <dbReference type="Proteomes" id="UP000184608"/>
    </source>
</evidence>
<keyword evidence="2" id="KW-1185">Reference proteome</keyword>
<dbReference type="Proteomes" id="UP000184608">
    <property type="component" value="Unassembled WGS sequence"/>
</dbReference>
<dbReference type="STRING" id="1216006.VA7868_02657"/>
<dbReference type="Gene3D" id="3.40.50.150">
    <property type="entry name" value="Vaccinia Virus protein VP39"/>
    <property type="match status" value="1"/>
</dbReference>